<gene>
    <name evidence="11" type="ORF">GCM10009810_08870</name>
</gene>
<keyword evidence="5 7" id="KW-0862">Zinc</keyword>
<keyword evidence="6 7" id="KW-0482">Metalloprotease</keyword>
<comment type="subcellular location">
    <subcellularLocation>
        <location evidence="7">Secreted</location>
    </subcellularLocation>
</comment>
<comment type="similarity">
    <text evidence="1 7">Belongs to the peptidase M4 family.</text>
</comment>
<comment type="function">
    <text evidence="7">Extracellular zinc metalloprotease.</text>
</comment>
<feature type="domain" description="Peptidase M4" evidence="9">
    <location>
        <begin position="95"/>
        <end position="186"/>
    </location>
</feature>
<dbReference type="Gene3D" id="1.10.390.10">
    <property type="entry name" value="Neutral Protease Domain 2"/>
    <property type="match status" value="1"/>
</dbReference>
<evidence type="ECO:0000256" key="1">
    <source>
        <dbReference type="ARBA" id="ARBA00009388"/>
    </source>
</evidence>
<keyword evidence="3" id="KW-0479">Metal-binding</keyword>
<feature type="region of interest" description="Disordered" evidence="8">
    <location>
        <begin position="360"/>
        <end position="380"/>
    </location>
</feature>
<keyword evidence="7" id="KW-0964">Secreted</keyword>
<evidence type="ECO:0000256" key="4">
    <source>
        <dbReference type="ARBA" id="ARBA00022801"/>
    </source>
</evidence>
<dbReference type="InterPro" id="IPR052759">
    <property type="entry name" value="Metalloprotease_M4"/>
</dbReference>
<dbReference type="EC" id="3.4.24.-" evidence="7"/>
<evidence type="ECO:0000256" key="6">
    <source>
        <dbReference type="ARBA" id="ARBA00023049"/>
    </source>
</evidence>
<evidence type="ECO:0000259" key="9">
    <source>
        <dbReference type="Pfam" id="PF01447"/>
    </source>
</evidence>
<evidence type="ECO:0000259" key="10">
    <source>
        <dbReference type="Pfam" id="PF02868"/>
    </source>
</evidence>
<evidence type="ECO:0000313" key="11">
    <source>
        <dbReference type="EMBL" id="GAA1750701.1"/>
    </source>
</evidence>
<organism evidence="11 12">
    <name type="scientific">Nostocoides vanveenii</name>
    <dbReference type="NCBI Taxonomy" id="330835"/>
    <lineage>
        <taxon>Bacteria</taxon>
        <taxon>Bacillati</taxon>
        <taxon>Actinomycetota</taxon>
        <taxon>Actinomycetes</taxon>
        <taxon>Micrococcales</taxon>
        <taxon>Intrasporangiaceae</taxon>
        <taxon>Nostocoides</taxon>
    </lineage>
</organism>
<evidence type="ECO:0000313" key="12">
    <source>
        <dbReference type="Proteomes" id="UP001501475"/>
    </source>
</evidence>
<evidence type="ECO:0000256" key="8">
    <source>
        <dbReference type="SAM" id="MobiDB-lite"/>
    </source>
</evidence>
<protein>
    <recommendedName>
        <fullName evidence="7">Neutral metalloproteinase</fullName>
        <ecNumber evidence="7">3.4.24.-</ecNumber>
    </recommendedName>
</protein>
<dbReference type="CDD" id="cd09597">
    <property type="entry name" value="M4_TLP"/>
    <property type="match status" value="1"/>
</dbReference>
<dbReference type="InterPro" id="IPR049457">
    <property type="entry name" value="Emfourin"/>
</dbReference>
<comment type="cofactor">
    <cofactor evidence="7">
        <name>Zn(2+)</name>
        <dbReference type="ChEBI" id="CHEBI:29105"/>
    </cofactor>
</comment>
<evidence type="ECO:0000256" key="5">
    <source>
        <dbReference type="ARBA" id="ARBA00022833"/>
    </source>
</evidence>
<dbReference type="EMBL" id="BAAAPN010000023">
    <property type="protein sequence ID" value="GAA1750701.1"/>
    <property type="molecule type" value="Genomic_DNA"/>
</dbReference>
<accession>A0ABN2KAN9</accession>
<feature type="region of interest" description="Disordered" evidence="8">
    <location>
        <begin position="54"/>
        <end position="73"/>
    </location>
</feature>
<keyword evidence="12" id="KW-1185">Reference proteome</keyword>
<dbReference type="InterPro" id="IPR023612">
    <property type="entry name" value="Peptidase_M4"/>
</dbReference>
<comment type="caution">
    <text evidence="11">The sequence shown here is derived from an EMBL/GenBank/DDBJ whole genome shotgun (WGS) entry which is preliminary data.</text>
</comment>
<proteinExistence type="inferred from homology"/>
<dbReference type="InterPro" id="IPR027268">
    <property type="entry name" value="Peptidase_M4/M1_CTD_sf"/>
</dbReference>
<dbReference type="PANTHER" id="PTHR43579:SF1">
    <property type="entry name" value="NEUTRAL METALLOPROTEINASE"/>
    <property type="match status" value="1"/>
</dbReference>
<dbReference type="Pfam" id="PF20242">
    <property type="entry name" value="Emfourin"/>
    <property type="match status" value="1"/>
</dbReference>
<name>A0ABN2KAN9_9MICO</name>
<dbReference type="Pfam" id="PF02868">
    <property type="entry name" value="Peptidase_M4_C"/>
    <property type="match status" value="1"/>
</dbReference>
<sequence length="477" mass="50378">MNSTRQGSPRGRCTIIPPHILERLAQSGDIVVAAAAREALIDIDQGLLARRAHGRGETAAPGKKRLTPGTIEGGPVRLISDAKSSNRLPGTTVRGEGDLATGDDACDEAYDGLGATWTLYAQAFERNSLDGKGLPLRASVHYGRGYDNAFWDGTQMVFGDGDGKIFGRFTASLDVIGHELAHGVTEHTAGLMYQGQPGALNESMSDVFGSLVKQRELGQDAAGADWLIGAELLIGELAGQALRSMKAPGTAYDNPVLGKDPQPAHMRDYVDTDDDHGGVHINSGIPNKAFYLAATALGGNSWEAPGHIWYAALTGTAIAADCDFATFARLTQDAATGLYGADSPELAAVTAAWSEVGVLEAAPSGPGSPEPGDPPAPTGESVVAVTRSGGFAGRTVRREVALDNLPKRDAKAWNRVLSSDTLQVLETRAAATPERSQPDRFCYGVACDLPRVDVSIPEQHLPEDLRQLFDRTLTDES</sequence>
<dbReference type="InterPro" id="IPR013856">
    <property type="entry name" value="Peptidase_M4_domain"/>
</dbReference>
<keyword evidence="2 7" id="KW-0645">Protease</keyword>
<feature type="domain" description="Peptidase M4 C-terminal" evidence="10">
    <location>
        <begin position="189"/>
        <end position="358"/>
    </location>
</feature>
<dbReference type="Gene3D" id="3.10.170.10">
    <property type="match status" value="1"/>
</dbReference>
<dbReference type="RefSeq" id="WP_344062672.1">
    <property type="nucleotide sequence ID" value="NZ_BAAAPN010000023.1"/>
</dbReference>
<reference evidence="11 12" key="1">
    <citation type="journal article" date="2019" name="Int. J. Syst. Evol. Microbiol.">
        <title>The Global Catalogue of Microorganisms (GCM) 10K type strain sequencing project: providing services to taxonomists for standard genome sequencing and annotation.</title>
        <authorList>
            <consortium name="The Broad Institute Genomics Platform"/>
            <consortium name="The Broad Institute Genome Sequencing Center for Infectious Disease"/>
            <person name="Wu L."/>
            <person name="Ma J."/>
        </authorList>
    </citation>
    <scope>NUCLEOTIDE SEQUENCE [LARGE SCALE GENOMIC DNA]</scope>
    <source>
        <strain evidence="11 12">JCM 15591</strain>
    </source>
</reference>
<evidence type="ECO:0000256" key="3">
    <source>
        <dbReference type="ARBA" id="ARBA00022723"/>
    </source>
</evidence>
<feature type="compositionally biased region" description="Pro residues" evidence="8">
    <location>
        <begin position="366"/>
        <end position="377"/>
    </location>
</feature>
<dbReference type="Pfam" id="PF01447">
    <property type="entry name" value="Peptidase_M4"/>
    <property type="match status" value="1"/>
</dbReference>
<dbReference type="SUPFAM" id="SSF55486">
    <property type="entry name" value="Metalloproteases ('zincins'), catalytic domain"/>
    <property type="match status" value="1"/>
</dbReference>
<dbReference type="InterPro" id="IPR001570">
    <property type="entry name" value="Peptidase_M4_C_domain"/>
</dbReference>
<evidence type="ECO:0000256" key="7">
    <source>
        <dbReference type="RuleBase" id="RU366073"/>
    </source>
</evidence>
<evidence type="ECO:0000256" key="2">
    <source>
        <dbReference type="ARBA" id="ARBA00022670"/>
    </source>
</evidence>
<dbReference type="PANTHER" id="PTHR43579">
    <property type="match status" value="1"/>
</dbReference>
<dbReference type="Proteomes" id="UP001501475">
    <property type="component" value="Unassembled WGS sequence"/>
</dbReference>
<keyword evidence="4 7" id="KW-0378">Hydrolase</keyword>
<dbReference type="PRINTS" id="PR00730">
    <property type="entry name" value="THERMOLYSIN"/>
</dbReference>